<comment type="caution">
    <text evidence="2">The sequence shown here is derived from an EMBL/GenBank/DDBJ whole genome shotgun (WGS) entry which is preliminary data.</text>
</comment>
<keyword evidence="3" id="KW-1185">Reference proteome</keyword>
<proteinExistence type="predicted"/>
<dbReference type="EMBL" id="JACEIK010004735">
    <property type="protein sequence ID" value="MCD9646272.1"/>
    <property type="molecule type" value="Genomic_DNA"/>
</dbReference>
<reference evidence="2 3" key="1">
    <citation type="journal article" date="2021" name="BMC Genomics">
        <title>Datura genome reveals duplications of psychoactive alkaloid biosynthetic genes and high mutation rate following tissue culture.</title>
        <authorList>
            <person name="Rajewski A."/>
            <person name="Carter-House D."/>
            <person name="Stajich J."/>
            <person name="Litt A."/>
        </authorList>
    </citation>
    <scope>NUCLEOTIDE SEQUENCE [LARGE SCALE GENOMIC DNA]</scope>
    <source>
        <strain evidence="2">AR-01</strain>
    </source>
</reference>
<feature type="region of interest" description="Disordered" evidence="1">
    <location>
        <begin position="60"/>
        <end position="79"/>
    </location>
</feature>
<organism evidence="2 3">
    <name type="scientific">Datura stramonium</name>
    <name type="common">Jimsonweed</name>
    <name type="synonym">Common thornapple</name>
    <dbReference type="NCBI Taxonomy" id="4076"/>
    <lineage>
        <taxon>Eukaryota</taxon>
        <taxon>Viridiplantae</taxon>
        <taxon>Streptophyta</taxon>
        <taxon>Embryophyta</taxon>
        <taxon>Tracheophyta</taxon>
        <taxon>Spermatophyta</taxon>
        <taxon>Magnoliopsida</taxon>
        <taxon>eudicotyledons</taxon>
        <taxon>Gunneridae</taxon>
        <taxon>Pentapetalae</taxon>
        <taxon>asterids</taxon>
        <taxon>lamiids</taxon>
        <taxon>Solanales</taxon>
        <taxon>Solanaceae</taxon>
        <taxon>Solanoideae</taxon>
        <taxon>Datureae</taxon>
        <taxon>Datura</taxon>
    </lineage>
</organism>
<accession>A0ABS8VIG5</accession>
<protein>
    <submittedName>
        <fullName evidence="2">Uncharacterized protein</fullName>
    </submittedName>
</protein>
<feature type="non-terminal residue" evidence="2">
    <location>
        <position position="1"/>
    </location>
</feature>
<sequence>IRSRFQSFPGEEKGLKCGVLMRGQKCLIEYGEIDTKTRRRFELGATFGGVTDQTSLCTTARQYQRQPSENTSPSRSLAT</sequence>
<evidence type="ECO:0000313" key="2">
    <source>
        <dbReference type="EMBL" id="MCD9646272.1"/>
    </source>
</evidence>
<gene>
    <name evidence="2" type="ORF">HAX54_035993</name>
</gene>
<dbReference type="Proteomes" id="UP000823775">
    <property type="component" value="Unassembled WGS sequence"/>
</dbReference>
<name>A0ABS8VIG5_DATST</name>
<evidence type="ECO:0000313" key="3">
    <source>
        <dbReference type="Proteomes" id="UP000823775"/>
    </source>
</evidence>
<evidence type="ECO:0000256" key="1">
    <source>
        <dbReference type="SAM" id="MobiDB-lite"/>
    </source>
</evidence>